<dbReference type="InterPro" id="IPR004044">
    <property type="entry name" value="KH_dom_type_2"/>
</dbReference>
<feature type="region of interest" description="G3" evidence="7">
    <location>
        <begin position="58"/>
        <end position="61"/>
    </location>
</feature>
<dbReference type="InterPro" id="IPR027417">
    <property type="entry name" value="P-loop_NTPase"/>
</dbReference>
<dbReference type="OrthoDB" id="9805918at2"/>
<accession>A0A380MU74</accession>
<dbReference type="PROSITE" id="PS51713">
    <property type="entry name" value="G_ERA"/>
    <property type="match status" value="1"/>
</dbReference>
<dbReference type="SUPFAM" id="SSF54814">
    <property type="entry name" value="Prokaryotic type KH domain (KH-domain type II)"/>
    <property type="match status" value="1"/>
</dbReference>
<dbReference type="AlphaFoldDB" id="A0A380MU74"/>
<feature type="binding site" evidence="6">
    <location>
        <begin position="58"/>
        <end position="62"/>
    </location>
    <ligand>
        <name>GTP</name>
        <dbReference type="ChEBI" id="CHEBI:37565"/>
    </ligand>
</feature>
<dbReference type="NCBIfam" id="TIGR00436">
    <property type="entry name" value="era"/>
    <property type="match status" value="1"/>
</dbReference>
<feature type="binding site" evidence="6">
    <location>
        <begin position="11"/>
        <end position="18"/>
    </location>
    <ligand>
        <name>GTP</name>
        <dbReference type="ChEBI" id="CHEBI:37565"/>
    </ligand>
</feature>
<evidence type="ECO:0000256" key="2">
    <source>
        <dbReference type="ARBA" id="ARBA00020484"/>
    </source>
</evidence>
<dbReference type="GO" id="GO:0003924">
    <property type="term" value="F:GTPase activity"/>
    <property type="evidence" value="ECO:0007669"/>
    <property type="project" value="UniProtKB-UniRule"/>
</dbReference>
<evidence type="ECO:0000256" key="5">
    <source>
        <dbReference type="ARBA" id="ARBA00023134"/>
    </source>
</evidence>
<dbReference type="InterPro" id="IPR006073">
    <property type="entry name" value="GTP-bd"/>
</dbReference>
<evidence type="ECO:0000259" key="9">
    <source>
        <dbReference type="PROSITE" id="PS50823"/>
    </source>
</evidence>
<dbReference type="EMBL" id="UHIC01000001">
    <property type="protein sequence ID" value="SUO95596.1"/>
    <property type="molecule type" value="Genomic_DNA"/>
</dbReference>
<dbReference type="InterPro" id="IPR015946">
    <property type="entry name" value="KH_dom-like_a/b"/>
</dbReference>
<dbReference type="PRINTS" id="PR00326">
    <property type="entry name" value="GTP1OBG"/>
</dbReference>
<gene>
    <name evidence="6 11" type="primary">era</name>
    <name evidence="11" type="ORF">NCTC13337_01477</name>
</gene>
<keyword evidence="4 6" id="KW-0694">RNA-binding</keyword>
<dbReference type="Gene3D" id="3.40.50.300">
    <property type="entry name" value="P-loop containing nucleotide triphosphate hydrolases"/>
    <property type="match status" value="1"/>
</dbReference>
<keyword evidence="6" id="KW-0690">Ribosome biogenesis</keyword>
<protein>
    <recommendedName>
        <fullName evidence="2 6">GTPase Era</fullName>
    </recommendedName>
</protein>
<evidence type="ECO:0000313" key="12">
    <source>
        <dbReference type="Proteomes" id="UP000254601"/>
    </source>
</evidence>
<dbReference type="Proteomes" id="UP000254601">
    <property type="component" value="Unassembled WGS sequence"/>
</dbReference>
<dbReference type="Pfam" id="PF07650">
    <property type="entry name" value="KH_2"/>
    <property type="match status" value="1"/>
</dbReference>
<feature type="domain" description="KH type-2" evidence="9">
    <location>
        <begin position="194"/>
        <end position="278"/>
    </location>
</feature>
<keyword evidence="6" id="KW-0699">rRNA-binding</keyword>
<proteinExistence type="inferred from homology"/>
<feature type="region of interest" description="G4" evidence="7">
    <location>
        <begin position="120"/>
        <end position="123"/>
    </location>
</feature>
<dbReference type="GO" id="GO:0043024">
    <property type="term" value="F:ribosomal small subunit binding"/>
    <property type="evidence" value="ECO:0007669"/>
    <property type="project" value="TreeGrafter"/>
</dbReference>
<keyword evidence="6" id="KW-0472">Membrane</keyword>
<dbReference type="GO" id="GO:0005525">
    <property type="term" value="F:GTP binding"/>
    <property type="evidence" value="ECO:0007669"/>
    <property type="project" value="UniProtKB-UniRule"/>
</dbReference>
<dbReference type="PROSITE" id="PS50823">
    <property type="entry name" value="KH_TYPE_2"/>
    <property type="match status" value="1"/>
</dbReference>
<dbReference type="GO" id="GO:0005829">
    <property type="term" value="C:cytosol"/>
    <property type="evidence" value="ECO:0007669"/>
    <property type="project" value="TreeGrafter"/>
</dbReference>
<dbReference type="GO" id="GO:0005886">
    <property type="term" value="C:plasma membrane"/>
    <property type="evidence" value="ECO:0007669"/>
    <property type="project" value="UniProtKB-SubCell"/>
</dbReference>
<comment type="similarity">
    <text evidence="1 6 7 8">Belongs to the TRAFAC class TrmE-Era-EngA-EngB-Septin-like GTPase superfamily. Era GTPase family.</text>
</comment>
<dbReference type="PANTHER" id="PTHR42698:SF1">
    <property type="entry name" value="GTPASE ERA, MITOCHONDRIAL"/>
    <property type="match status" value="1"/>
</dbReference>
<feature type="region of interest" description="G1" evidence="7">
    <location>
        <begin position="11"/>
        <end position="18"/>
    </location>
</feature>
<evidence type="ECO:0000256" key="1">
    <source>
        <dbReference type="ARBA" id="ARBA00007921"/>
    </source>
</evidence>
<dbReference type="CDD" id="cd22534">
    <property type="entry name" value="KH-II_Era"/>
    <property type="match status" value="1"/>
</dbReference>
<keyword evidence="6" id="KW-1003">Cell membrane</keyword>
<dbReference type="SUPFAM" id="SSF52540">
    <property type="entry name" value="P-loop containing nucleoside triphosphate hydrolases"/>
    <property type="match status" value="1"/>
</dbReference>
<comment type="subunit">
    <text evidence="6">Monomer.</text>
</comment>
<sequence>MTKAGYIAVVGRPNVGKSTLINHLLGQKIAITSRKPQTTRHALMGIYTDQETQIVFIDTPGIHSDAKKAINRQMNRAAWQSMDYVDAVIQVSEVGHWTEDDQRVADGIAKLAIPKIQVINKIDKLKDPSTLLPELEKMFARGEWTAIVPVSAQKSQNLDSLLTTLTAQLPEQPWIFPEDQITTAGMRFMAAEVVREKLFRYLHQEVPYELGVIIERYQEDDNIVFIDATIMVERDSQKGIIIGKGGQTLKAVGKSAREDLEKILGKKVMLKTFVKVKNNWRDNDQIIQSMGHGNDTTID</sequence>
<comment type="subcellular location">
    <subcellularLocation>
        <location evidence="6">Cytoplasm</location>
    </subcellularLocation>
    <subcellularLocation>
        <location evidence="6">Cell membrane</location>
        <topology evidence="6">Peripheral membrane protein</topology>
    </subcellularLocation>
</comment>
<dbReference type="GO" id="GO:0070181">
    <property type="term" value="F:small ribosomal subunit rRNA binding"/>
    <property type="evidence" value="ECO:0007669"/>
    <property type="project" value="UniProtKB-UniRule"/>
</dbReference>
<evidence type="ECO:0000256" key="7">
    <source>
        <dbReference type="PROSITE-ProRule" id="PRU01050"/>
    </source>
</evidence>
<dbReference type="InterPro" id="IPR005662">
    <property type="entry name" value="GTPase_Era-like"/>
</dbReference>
<dbReference type="PANTHER" id="PTHR42698">
    <property type="entry name" value="GTPASE ERA"/>
    <property type="match status" value="1"/>
</dbReference>
<evidence type="ECO:0000256" key="4">
    <source>
        <dbReference type="ARBA" id="ARBA00022884"/>
    </source>
</evidence>
<evidence type="ECO:0000259" key="10">
    <source>
        <dbReference type="PROSITE" id="PS51713"/>
    </source>
</evidence>
<dbReference type="Gene3D" id="3.30.300.20">
    <property type="match status" value="1"/>
</dbReference>
<evidence type="ECO:0000256" key="8">
    <source>
        <dbReference type="RuleBase" id="RU003761"/>
    </source>
</evidence>
<dbReference type="NCBIfam" id="NF000908">
    <property type="entry name" value="PRK00089.1"/>
    <property type="match status" value="1"/>
</dbReference>
<keyword evidence="3 6" id="KW-0547">Nucleotide-binding</keyword>
<reference evidence="11 12" key="1">
    <citation type="submission" date="2018-06" db="EMBL/GenBank/DDBJ databases">
        <authorList>
            <consortium name="Pathogen Informatics"/>
            <person name="Doyle S."/>
        </authorList>
    </citation>
    <scope>NUCLEOTIDE SEQUENCE [LARGE SCALE GENOMIC DNA]</scope>
    <source>
        <strain evidence="11 12">NCTC13337</strain>
    </source>
</reference>
<name>A0A380MU74_9GAMM</name>
<dbReference type="Pfam" id="PF01926">
    <property type="entry name" value="MMR_HSR1"/>
    <property type="match status" value="1"/>
</dbReference>
<dbReference type="InterPro" id="IPR009019">
    <property type="entry name" value="KH_sf_prok-type"/>
</dbReference>
<feature type="binding site" evidence="6">
    <location>
        <begin position="120"/>
        <end position="123"/>
    </location>
    <ligand>
        <name>GTP</name>
        <dbReference type="ChEBI" id="CHEBI:37565"/>
    </ligand>
</feature>
<dbReference type="InterPro" id="IPR005225">
    <property type="entry name" value="Small_GTP-bd"/>
</dbReference>
<keyword evidence="12" id="KW-1185">Reference proteome</keyword>
<dbReference type="RefSeq" id="WP_072576396.1">
    <property type="nucleotide sequence ID" value="NZ_LWHB01000067.1"/>
</dbReference>
<evidence type="ECO:0000256" key="6">
    <source>
        <dbReference type="HAMAP-Rule" id="MF_00367"/>
    </source>
</evidence>
<keyword evidence="6" id="KW-0963">Cytoplasm</keyword>
<feature type="domain" description="Era-type G" evidence="10">
    <location>
        <begin position="3"/>
        <end position="171"/>
    </location>
</feature>
<dbReference type="GO" id="GO:0000028">
    <property type="term" value="P:ribosomal small subunit assembly"/>
    <property type="evidence" value="ECO:0007669"/>
    <property type="project" value="TreeGrafter"/>
</dbReference>
<evidence type="ECO:0000256" key="3">
    <source>
        <dbReference type="ARBA" id="ARBA00022741"/>
    </source>
</evidence>
<dbReference type="NCBIfam" id="TIGR00231">
    <property type="entry name" value="small_GTP"/>
    <property type="match status" value="1"/>
</dbReference>
<evidence type="ECO:0000313" key="11">
    <source>
        <dbReference type="EMBL" id="SUO95596.1"/>
    </source>
</evidence>
<dbReference type="InterPro" id="IPR030388">
    <property type="entry name" value="G_ERA_dom"/>
</dbReference>
<feature type="region of interest" description="G5" evidence="7">
    <location>
        <begin position="150"/>
        <end position="152"/>
    </location>
</feature>
<feature type="region of interest" description="G2" evidence="7">
    <location>
        <begin position="37"/>
        <end position="41"/>
    </location>
</feature>
<dbReference type="HAMAP" id="MF_00367">
    <property type="entry name" value="GTPase_Era"/>
    <property type="match status" value="1"/>
</dbReference>
<keyword evidence="5 6" id="KW-0342">GTP-binding</keyword>
<comment type="function">
    <text evidence="6">An essential GTPase that binds both GDP and GTP, with rapid nucleotide exchange. Plays a role in 16S rRNA processing and 30S ribosomal subunit biogenesis and possibly also in cell cycle regulation and energy metabolism.</text>
</comment>
<organism evidence="11 12">
    <name type="scientific">Suttonella ornithocola</name>
    <dbReference type="NCBI Taxonomy" id="279832"/>
    <lineage>
        <taxon>Bacteria</taxon>
        <taxon>Pseudomonadati</taxon>
        <taxon>Pseudomonadota</taxon>
        <taxon>Gammaproteobacteria</taxon>
        <taxon>Cardiobacteriales</taxon>
        <taxon>Cardiobacteriaceae</taxon>
        <taxon>Suttonella</taxon>
    </lineage>
</organism>
<dbReference type="CDD" id="cd04163">
    <property type="entry name" value="Era"/>
    <property type="match status" value="1"/>
</dbReference>